<gene>
    <name evidence="5" type="primary">dtd</name>
    <name evidence="6" type="ORF">IV73_GL000282</name>
</gene>
<dbReference type="CDD" id="cd00563">
    <property type="entry name" value="Dtyr_deacylase"/>
    <property type="match status" value="1"/>
</dbReference>
<dbReference type="EC" id="3.1.1.96" evidence="5"/>
<comment type="catalytic activity">
    <reaction evidence="5">
        <text>glycyl-tRNA(Ala) + H2O = tRNA(Ala) + glycine + H(+)</text>
        <dbReference type="Rhea" id="RHEA:53744"/>
        <dbReference type="Rhea" id="RHEA-COMP:9657"/>
        <dbReference type="Rhea" id="RHEA-COMP:13640"/>
        <dbReference type="ChEBI" id="CHEBI:15377"/>
        <dbReference type="ChEBI" id="CHEBI:15378"/>
        <dbReference type="ChEBI" id="CHEBI:57305"/>
        <dbReference type="ChEBI" id="CHEBI:78442"/>
        <dbReference type="ChEBI" id="CHEBI:78522"/>
    </reaction>
</comment>
<dbReference type="InterPro" id="IPR023509">
    <property type="entry name" value="DTD-like_sf"/>
</dbReference>
<dbReference type="Gene3D" id="3.50.80.10">
    <property type="entry name" value="D-tyrosyl-tRNA(Tyr) deacylase"/>
    <property type="match status" value="1"/>
</dbReference>
<comment type="similarity">
    <text evidence="1 5">Belongs to the DTD family.</text>
</comment>
<proteinExistence type="inferred from homology"/>
<name>A0A0R2JMV8_9LACO</name>
<dbReference type="EMBL" id="JQBP01000001">
    <property type="protein sequence ID" value="KRN75783.1"/>
    <property type="molecule type" value="Genomic_DNA"/>
</dbReference>
<dbReference type="GO" id="GO:0005737">
    <property type="term" value="C:cytoplasm"/>
    <property type="evidence" value="ECO:0007669"/>
    <property type="project" value="UniProtKB-SubCell"/>
</dbReference>
<comment type="domain">
    <text evidence="5">A Gly-cisPro motif from one monomer fits into the active site of the other monomer to allow specific chiral rejection of L-amino acids.</text>
</comment>
<dbReference type="Proteomes" id="UP000051655">
    <property type="component" value="Unassembled WGS sequence"/>
</dbReference>
<evidence type="ECO:0000256" key="3">
    <source>
        <dbReference type="ARBA" id="ARBA00022555"/>
    </source>
</evidence>
<dbReference type="HAMAP" id="MF_00518">
    <property type="entry name" value="Deacylase_Dtd"/>
    <property type="match status" value="1"/>
</dbReference>
<dbReference type="GO" id="GO:0019478">
    <property type="term" value="P:D-amino acid catabolic process"/>
    <property type="evidence" value="ECO:0007669"/>
    <property type="project" value="UniProtKB-UniRule"/>
</dbReference>
<keyword evidence="3 5" id="KW-0820">tRNA-binding</keyword>
<comment type="subunit">
    <text evidence="5">Homodimer.</text>
</comment>
<reference evidence="6 7" key="1">
    <citation type="journal article" date="2015" name="Genome Announc.">
        <title>Expanding the biotechnology potential of lactobacilli through comparative genomics of 213 strains and associated genera.</title>
        <authorList>
            <person name="Sun Z."/>
            <person name="Harris H.M."/>
            <person name="McCann A."/>
            <person name="Guo C."/>
            <person name="Argimon S."/>
            <person name="Zhang W."/>
            <person name="Yang X."/>
            <person name="Jeffery I.B."/>
            <person name="Cooney J.C."/>
            <person name="Kagawa T.F."/>
            <person name="Liu W."/>
            <person name="Song Y."/>
            <person name="Salvetti E."/>
            <person name="Wrobel A."/>
            <person name="Rasinkangas P."/>
            <person name="Parkhill J."/>
            <person name="Rea M.C."/>
            <person name="O'Sullivan O."/>
            <person name="Ritari J."/>
            <person name="Douillard F.P."/>
            <person name="Paul Ross R."/>
            <person name="Yang R."/>
            <person name="Briner A.E."/>
            <person name="Felis G.E."/>
            <person name="de Vos W.M."/>
            <person name="Barrangou R."/>
            <person name="Klaenhammer T.R."/>
            <person name="Caufield P.W."/>
            <person name="Cui Y."/>
            <person name="Zhang H."/>
            <person name="O'Toole P.W."/>
        </authorList>
    </citation>
    <scope>NUCLEOTIDE SEQUENCE [LARGE SCALE GENOMIC DNA]</scope>
    <source>
        <strain evidence="6 7">DSM 20593</strain>
    </source>
</reference>
<dbReference type="Pfam" id="PF02580">
    <property type="entry name" value="Tyr_Deacylase"/>
    <property type="match status" value="1"/>
</dbReference>
<dbReference type="NCBIfam" id="TIGR00256">
    <property type="entry name" value="D-aminoacyl-tRNA deacylase"/>
    <property type="match status" value="1"/>
</dbReference>
<keyword evidence="2 5" id="KW-0963">Cytoplasm</keyword>
<organism evidence="6 7">
    <name type="scientific">Weissella kandleri</name>
    <dbReference type="NCBI Taxonomy" id="1616"/>
    <lineage>
        <taxon>Bacteria</taxon>
        <taxon>Bacillati</taxon>
        <taxon>Bacillota</taxon>
        <taxon>Bacilli</taxon>
        <taxon>Lactobacillales</taxon>
        <taxon>Lactobacillaceae</taxon>
        <taxon>Weissella</taxon>
    </lineage>
</organism>
<comment type="function">
    <text evidence="5">An aminoacyl-tRNA editing enzyme that deacylates mischarged D-aminoacyl-tRNAs. Also deacylates mischarged glycyl-tRNA(Ala), protecting cells against glycine mischarging by AlaRS. Acts via tRNA-based rather than protein-based catalysis; rejects L-amino acids rather than detecting D-amino acids in the active site. By recycling D-aminoacyl-tRNA to D-amino acids and free tRNA molecules, this enzyme counteracts the toxicity associated with the formation of D-aminoacyl-tRNA entities in vivo and helps enforce protein L-homochirality.</text>
</comment>
<evidence type="ECO:0000256" key="5">
    <source>
        <dbReference type="HAMAP-Rule" id="MF_00518"/>
    </source>
</evidence>
<comment type="subcellular location">
    <subcellularLocation>
        <location evidence="5">Cytoplasm</location>
    </subcellularLocation>
</comment>
<accession>A0A0R2JMV8</accession>
<evidence type="ECO:0000256" key="4">
    <source>
        <dbReference type="ARBA" id="ARBA00022884"/>
    </source>
</evidence>
<dbReference type="InterPro" id="IPR003732">
    <property type="entry name" value="Daa-tRNA_deacyls_DTD"/>
</dbReference>
<dbReference type="GO" id="GO:0000049">
    <property type="term" value="F:tRNA binding"/>
    <property type="evidence" value="ECO:0007669"/>
    <property type="project" value="UniProtKB-UniRule"/>
</dbReference>
<protein>
    <recommendedName>
        <fullName evidence="5">D-aminoacyl-tRNA deacylase</fullName>
        <shortName evidence="5">DTD</shortName>
        <ecNumber evidence="5">3.1.1.96</ecNumber>
    </recommendedName>
    <alternativeName>
        <fullName evidence="5">Gly-tRNA(Ala) deacylase</fullName>
        <ecNumber evidence="5">3.1.1.-</ecNumber>
    </alternativeName>
</protein>
<keyword evidence="4 5" id="KW-0694">RNA-binding</keyword>
<keyword evidence="7" id="KW-1185">Reference proteome</keyword>
<dbReference type="AlphaFoldDB" id="A0A0R2JMV8"/>
<dbReference type="GO" id="GO:0043908">
    <property type="term" value="F:Ser(Gly)-tRNA(Ala) hydrolase activity"/>
    <property type="evidence" value="ECO:0007669"/>
    <property type="project" value="UniProtKB-UniRule"/>
</dbReference>
<dbReference type="SUPFAM" id="SSF69500">
    <property type="entry name" value="DTD-like"/>
    <property type="match status" value="1"/>
</dbReference>
<comment type="caution">
    <text evidence="6">The sequence shown here is derived from an EMBL/GenBank/DDBJ whole genome shotgun (WGS) entry which is preliminary data.</text>
</comment>
<dbReference type="FunFam" id="3.50.80.10:FF:000001">
    <property type="entry name" value="D-aminoacyl-tRNA deacylase"/>
    <property type="match status" value="1"/>
</dbReference>
<sequence length="144" mass="16040">MQRVLKAQVTSQAEILGTIQQGLVLFVGVGSNDTVEDVNYLVRKILNLRIFEDEVGKMNLNIQQVAGSILSISQFTLYADIKKGNRPNFMQAAEPKMANELYEKFNQGLRMGKITVATGRFGTDMQVDFVNDGPVTILLDSQNR</sequence>
<dbReference type="EC" id="3.1.1.-" evidence="5"/>
<evidence type="ECO:0000256" key="2">
    <source>
        <dbReference type="ARBA" id="ARBA00022490"/>
    </source>
</evidence>
<dbReference type="PANTHER" id="PTHR10472:SF5">
    <property type="entry name" value="D-AMINOACYL-TRNA DEACYLASE 1"/>
    <property type="match status" value="1"/>
</dbReference>
<dbReference type="GO" id="GO:0051500">
    <property type="term" value="F:D-tyrosyl-tRNA(Tyr) deacylase activity"/>
    <property type="evidence" value="ECO:0007669"/>
    <property type="project" value="TreeGrafter"/>
</dbReference>
<dbReference type="GO" id="GO:0106026">
    <property type="term" value="F:Gly-tRNA(Ala) deacylase activity"/>
    <property type="evidence" value="ECO:0007669"/>
    <property type="project" value="UniProtKB-UniRule"/>
</dbReference>
<feature type="short sequence motif" description="Gly-cisPro motif, important for rejection of L-amino acids" evidence="5">
    <location>
        <begin position="133"/>
        <end position="134"/>
    </location>
</feature>
<evidence type="ECO:0000256" key="1">
    <source>
        <dbReference type="ARBA" id="ARBA00009673"/>
    </source>
</evidence>
<keyword evidence="5" id="KW-0378">Hydrolase</keyword>
<dbReference type="PANTHER" id="PTHR10472">
    <property type="entry name" value="D-TYROSYL-TRNA TYR DEACYLASE"/>
    <property type="match status" value="1"/>
</dbReference>
<comment type="catalytic activity">
    <reaction evidence="5">
        <text>a D-aminoacyl-tRNA + H2O = a tRNA + a D-alpha-amino acid + H(+)</text>
        <dbReference type="Rhea" id="RHEA:13953"/>
        <dbReference type="Rhea" id="RHEA-COMP:10123"/>
        <dbReference type="Rhea" id="RHEA-COMP:10124"/>
        <dbReference type="ChEBI" id="CHEBI:15377"/>
        <dbReference type="ChEBI" id="CHEBI:15378"/>
        <dbReference type="ChEBI" id="CHEBI:59871"/>
        <dbReference type="ChEBI" id="CHEBI:78442"/>
        <dbReference type="ChEBI" id="CHEBI:79333"/>
        <dbReference type="EC" id="3.1.1.96"/>
    </reaction>
</comment>
<evidence type="ECO:0000313" key="7">
    <source>
        <dbReference type="Proteomes" id="UP000051655"/>
    </source>
</evidence>
<evidence type="ECO:0000313" key="6">
    <source>
        <dbReference type="EMBL" id="KRN75783.1"/>
    </source>
</evidence>
<dbReference type="STRING" id="1616.IV73_GL000282"/>
<dbReference type="PATRIC" id="fig|1616.3.peg.287"/>